<name>R4RNS7_PHYAS</name>
<gene>
    <name evidence="1" type="ORF">SLY_1124</name>
</gene>
<dbReference type="PATRIC" id="fig|980422.3.peg.1033"/>
<dbReference type="KEGG" id="nzs:SLY_1124"/>
<reference evidence="1 2" key="1">
    <citation type="journal article" date="2013" name="BMC Genomics">
        <title>Comparison of the complete genome sequence of two closely related isolates of 'Candidatus Phytoplasma australiense' reveals genome plasticity.</title>
        <authorList>
            <person name="Andersen M.T."/>
            <person name="Liefting L.W."/>
            <person name="Havukkala I."/>
            <person name="Beever R.E."/>
        </authorList>
    </citation>
    <scope>NUCLEOTIDE SEQUENCE [LARGE SCALE GENOMIC DNA]</scope>
    <source>
        <strain evidence="1 2">NZSb11</strain>
    </source>
</reference>
<accession>R4RNS7</accession>
<protein>
    <submittedName>
        <fullName evidence="1">Uncharacterized protein</fullName>
    </submittedName>
</protein>
<dbReference type="EMBL" id="CP002548">
    <property type="protein sequence ID" value="AGL91030.1"/>
    <property type="molecule type" value="Genomic_DNA"/>
</dbReference>
<evidence type="ECO:0000313" key="1">
    <source>
        <dbReference type="EMBL" id="AGL91030.1"/>
    </source>
</evidence>
<dbReference type="HOGENOM" id="CLU_3317728_0_0_14"/>
<proteinExistence type="predicted"/>
<dbReference type="AlphaFoldDB" id="R4RNS7"/>
<organism evidence="1 2">
    <name type="scientific">Strawberry lethal yellows phytoplasma (CPA) str. NZSb11</name>
    <dbReference type="NCBI Taxonomy" id="980422"/>
    <lineage>
        <taxon>Bacteria</taxon>
        <taxon>Bacillati</taxon>
        <taxon>Mycoplasmatota</taxon>
        <taxon>Mollicutes</taxon>
        <taxon>Acholeplasmatales</taxon>
        <taxon>Acholeplasmataceae</taxon>
        <taxon>Candidatus Phytoplasma</taxon>
        <taxon>16SrXII (Stolbur group)</taxon>
    </lineage>
</organism>
<evidence type="ECO:0000313" key="2">
    <source>
        <dbReference type="Proteomes" id="UP000013941"/>
    </source>
</evidence>
<sequence length="39" mass="4838">MIQKIFFETKKIIDNFIFFKSNKTNKFFKAFFLFVKLKP</sequence>
<keyword evidence="2" id="KW-1185">Reference proteome</keyword>
<dbReference type="Proteomes" id="UP000013941">
    <property type="component" value="Chromosome"/>
</dbReference>